<dbReference type="GO" id="GO:0005829">
    <property type="term" value="C:cytosol"/>
    <property type="evidence" value="ECO:0007669"/>
    <property type="project" value="TreeGrafter"/>
</dbReference>
<dbReference type="PANTHER" id="PTHR11735:SF11">
    <property type="entry name" value="TRNA THREONYLCARBAMOYLADENOSINE BIOSYNTHESIS PROTEIN TSAB"/>
    <property type="match status" value="1"/>
</dbReference>
<accession>A0A6N7VX82</accession>
<keyword evidence="3" id="KW-1185">Reference proteome</keyword>
<dbReference type="CDD" id="cd24032">
    <property type="entry name" value="ASKHA_NBD_TsaB"/>
    <property type="match status" value="1"/>
</dbReference>
<protein>
    <submittedName>
        <fullName evidence="2">tRNA (Adenosine(37)-N6)-threonylcarbamoyltransferase complex dimerization subunit type 1 TsaB</fullName>
    </submittedName>
</protein>
<feature type="domain" description="Gcp-like" evidence="1">
    <location>
        <begin position="32"/>
        <end position="178"/>
    </location>
</feature>
<dbReference type="Gene3D" id="3.30.420.40">
    <property type="match status" value="2"/>
</dbReference>
<dbReference type="InterPro" id="IPR022496">
    <property type="entry name" value="T6A_TsaB"/>
</dbReference>
<dbReference type="EMBL" id="VULQ01000015">
    <property type="protein sequence ID" value="MSS78623.1"/>
    <property type="molecule type" value="Genomic_DNA"/>
</dbReference>
<gene>
    <name evidence="2" type="primary">tsaB</name>
    <name evidence="2" type="ORF">FYJ26_09545</name>
</gene>
<keyword evidence="2" id="KW-0808">Transferase</keyword>
<evidence type="ECO:0000313" key="3">
    <source>
        <dbReference type="Proteomes" id="UP000441925"/>
    </source>
</evidence>
<evidence type="ECO:0000259" key="1">
    <source>
        <dbReference type="Pfam" id="PF00814"/>
    </source>
</evidence>
<dbReference type="NCBIfam" id="TIGR03725">
    <property type="entry name" value="T6A_YeaZ"/>
    <property type="match status" value="1"/>
</dbReference>
<dbReference type="Proteomes" id="UP000441925">
    <property type="component" value="Unassembled WGS sequence"/>
</dbReference>
<dbReference type="InterPro" id="IPR043129">
    <property type="entry name" value="ATPase_NBD"/>
</dbReference>
<dbReference type="Pfam" id="PF00814">
    <property type="entry name" value="TsaD"/>
    <property type="match status" value="1"/>
</dbReference>
<proteinExistence type="predicted"/>
<evidence type="ECO:0000313" key="2">
    <source>
        <dbReference type="EMBL" id="MSS78623.1"/>
    </source>
</evidence>
<dbReference type="GO" id="GO:0016740">
    <property type="term" value="F:transferase activity"/>
    <property type="evidence" value="ECO:0007669"/>
    <property type="project" value="UniProtKB-KW"/>
</dbReference>
<organism evidence="2 3">
    <name type="scientific">Anaerococcus porci</name>
    <dbReference type="NCBI Taxonomy" id="2652269"/>
    <lineage>
        <taxon>Bacteria</taxon>
        <taxon>Bacillati</taxon>
        <taxon>Bacillota</taxon>
        <taxon>Tissierellia</taxon>
        <taxon>Tissierellales</taxon>
        <taxon>Peptoniphilaceae</taxon>
        <taxon>Anaerococcus</taxon>
    </lineage>
</organism>
<reference evidence="2 3" key="1">
    <citation type="submission" date="2019-08" db="EMBL/GenBank/DDBJ databases">
        <title>In-depth cultivation of the pig gut microbiome towards novel bacterial diversity and tailored functional studies.</title>
        <authorList>
            <person name="Wylensek D."/>
            <person name="Hitch T.C.A."/>
            <person name="Clavel T."/>
        </authorList>
    </citation>
    <scope>NUCLEOTIDE SEQUENCE [LARGE SCALE GENOMIC DNA]</scope>
    <source>
        <strain evidence="2 3">WCA-380-WT-2B</strain>
    </source>
</reference>
<dbReference type="AlphaFoldDB" id="A0A6N7VX82"/>
<dbReference type="RefSeq" id="WP_154541885.1">
    <property type="nucleotide sequence ID" value="NZ_JAXDSU010000006.1"/>
</dbReference>
<name>A0A6N7VX82_9FIRM</name>
<dbReference type="PANTHER" id="PTHR11735">
    <property type="entry name" value="TRNA N6-ADENOSINE THREONYLCARBAMOYLTRANSFERASE"/>
    <property type="match status" value="1"/>
</dbReference>
<dbReference type="GO" id="GO:0002949">
    <property type="term" value="P:tRNA threonylcarbamoyladenosine modification"/>
    <property type="evidence" value="ECO:0007669"/>
    <property type="project" value="InterPro"/>
</dbReference>
<dbReference type="InterPro" id="IPR000905">
    <property type="entry name" value="Gcp-like_dom"/>
</dbReference>
<comment type="caution">
    <text evidence="2">The sequence shown here is derived from an EMBL/GenBank/DDBJ whole genome shotgun (WGS) entry which is preliminary data.</text>
</comment>
<sequence length="222" mass="24928">MRVLAIDTSTMISTVSISEDGKIIGDFNVNQEKTHSESLVPMIESLLSFLGLRLSDIDIFAVAKGPGSFTGLRIGMTIAKTFAQVRNKKLIPISTLKALALNSSSKYKASMLDARGNRVYGALYGENLEEIVKEDLYNIDDFSNFCNDSGLSFDLVSEISIKYKDKFKRANILDFSYTSCIGRNLCKLAIDMKDEEFELFKLVPNYMRKSQAEIDRKKKLND</sequence>
<dbReference type="SUPFAM" id="SSF53067">
    <property type="entry name" value="Actin-like ATPase domain"/>
    <property type="match status" value="1"/>
</dbReference>